<dbReference type="Pfam" id="PF05425">
    <property type="entry name" value="CopD"/>
    <property type="match status" value="1"/>
</dbReference>
<feature type="domain" description="CopC" evidence="11">
    <location>
        <begin position="28"/>
        <end position="122"/>
    </location>
</feature>
<organism evidence="13 14">
    <name type="scientific">Mycolicibacterium komossense</name>
    <dbReference type="NCBI Taxonomy" id="1779"/>
    <lineage>
        <taxon>Bacteria</taxon>
        <taxon>Bacillati</taxon>
        <taxon>Actinomycetota</taxon>
        <taxon>Actinomycetes</taxon>
        <taxon>Mycobacteriales</taxon>
        <taxon>Mycobacteriaceae</taxon>
        <taxon>Mycolicibacterium</taxon>
    </lineage>
</organism>
<dbReference type="Pfam" id="PF04234">
    <property type="entry name" value="CopC"/>
    <property type="match status" value="1"/>
</dbReference>
<feature type="transmembrane region" description="Helical" evidence="9">
    <location>
        <begin position="227"/>
        <end position="245"/>
    </location>
</feature>
<gene>
    <name evidence="13" type="ORF">H7J73_20865</name>
</gene>
<evidence type="ECO:0000259" key="11">
    <source>
        <dbReference type="Pfam" id="PF04234"/>
    </source>
</evidence>
<dbReference type="InterPro" id="IPR008457">
    <property type="entry name" value="Cu-R_CopD_dom"/>
</dbReference>
<feature type="transmembrane region" description="Helical" evidence="9">
    <location>
        <begin position="386"/>
        <end position="405"/>
    </location>
</feature>
<dbReference type="InterPro" id="IPR007348">
    <property type="entry name" value="CopC_dom"/>
</dbReference>
<dbReference type="Gene3D" id="2.60.40.1220">
    <property type="match status" value="1"/>
</dbReference>
<keyword evidence="8 9" id="KW-0472">Membrane</keyword>
<accession>A0ABT3CGC5</accession>
<evidence type="ECO:0000256" key="2">
    <source>
        <dbReference type="ARBA" id="ARBA00022475"/>
    </source>
</evidence>
<dbReference type="Proteomes" id="UP001526201">
    <property type="component" value="Unassembled WGS sequence"/>
</dbReference>
<evidence type="ECO:0000256" key="8">
    <source>
        <dbReference type="ARBA" id="ARBA00023136"/>
    </source>
</evidence>
<keyword evidence="3 9" id="KW-0812">Transmembrane</keyword>
<keyword evidence="4" id="KW-0479">Metal-binding</keyword>
<sequence length="522" mass="53987">MRSCAALLTAAISALAILVLTAAPANAHAVLVASSPEDGARVDSSPAAVTLTFDESVRLVPGAAQVISMTGDRADSGSAQLSTDGTTVVIPLKPHVPQGSYAATWRVVSADTHVVSGSISFGIGQDAGAPAVAPADRSGSLTRTADIAGGVVDVGLVLCAGLALVCRILWPWALGLVRIRMLIGCGWVIIGLATVTQFLMQGPEALNLGWSAAFSTDALNETLSSRTGVVLLVRVVLIAMLGIALRRPQRGWTGVVAACTAGVTVTVVICGHAGAGEQMWLATPVTAAHVVAMTVWLGGLVALLVAVLPSGRTDNLRRWSSTAFACISVLILSGEYQAWRQVQPVEALWSTGYGITLTVKLSLVTVMLAVAYIGQRRLDPKVLRRTVPAEMVLGLAVLVATTALISQAPARTTFGPPVSLTAPLDSRSARIHIDTTRRGPTSISVTALNPQGRPTAAEAVSGTLSSDDAGVAALKVKFEPTAGGEWRSTYAVVPLPGSWTLNLTVEFSTSDAVVTSAAFRVW</sequence>
<feature type="signal peptide" evidence="10">
    <location>
        <begin position="1"/>
        <end position="27"/>
    </location>
</feature>
<feature type="transmembrane region" description="Helical" evidence="9">
    <location>
        <begin position="147"/>
        <end position="170"/>
    </location>
</feature>
<feature type="domain" description="Copper resistance protein D" evidence="12">
    <location>
        <begin position="316"/>
        <end position="404"/>
    </location>
</feature>
<evidence type="ECO:0000259" key="12">
    <source>
        <dbReference type="Pfam" id="PF05425"/>
    </source>
</evidence>
<reference evidence="13 14" key="1">
    <citation type="journal article" date="2022" name="BMC Genomics">
        <title>Comparative genome analysis of mycobacteria focusing on tRNA and non-coding RNA.</title>
        <authorList>
            <person name="Behra P.R.K."/>
            <person name="Pettersson B.M.F."/>
            <person name="Ramesh M."/>
            <person name="Das S."/>
            <person name="Dasgupta S."/>
            <person name="Kirsebom L.A."/>
        </authorList>
    </citation>
    <scope>NUCLEOTIDE SEQUENCE [LARGE SCALE GENOMIC DNA]</scope>
    <source>
        <strain evidence="13 14">DSM 44078</strain>
    </source>
</reference>
<keyword evidence="7" id="KW-0186">Copper</keyword>
<feature type="transmembrane region" description="Helical" evidence="9">
    <location>
        <begin position="182"/>
        <end position="200"/>
    </location>
</feature>
<comment type="subcellular location">
    <subcellularLocation>
        <location evidence="1">Cell membrane</location>
        <topology evidence="1">Multi-pass membrane protein</topology>
    </subcellularLocation>
</comment>
<keyword evidence="14" id="KW-1185">Reference proteome</keyword>
<keyword evidence="2" id="KW-1003">Cell membrane</keyword>
<feature type="transmembrane region" description="Helical" evidence="9">
    <location>
        <begin position="287"/>
        <end position="307"/>
    </location>
</feature>
<comment type="caution">
    <text evidence="13">The sequence shown here is derived from an EMBL/GenBank/DDBJ whole genome shotgun (WGS) entry which is preliminary data.</text>
</comment>
<dbReference type="EMBL" id="JACKTY010000033">
    <property type="protein sequence ID" value="MCV7228469.1"/>
    <property type="molecule type" value="Genomic_DNA"/>
</dbReference>
<dbReference type="InterPro" id="IPR032694">
    <property type="entry name" value="CopC/D"/>
</dbReference>
<evidence type="ECO:0000313" key="13">
    <source>
        <dbReference type="EMBL" id="MCV7228469.1"/>
    </source>
</evidence>
<dbReference type="InterPro" id="IPR014755">
    <property type="entry name" value="Cu-Rt/internalin_Ig-like"/>
</dbReference>
<keyword evidence="5 10" id="KW-0732">Signal</keyword>
<evidence type="ECO:0000256" key="1">
    <source>
        <dbReference type="ARBA" id="ARBA00004651"/>
    </source>
</evidence>
<dbReference type="PANTHER" id="PTHR34820:SF4">
    <property type="entry name" value="INNER MEMBRANE PROTEIN YEBZ"/>
    <property type="match status" value="1"/>
</dbReference>
<evidence type="ECO:0000256" key="5">
    <source>
        <dbReference type="ARBA" id="ARBA00022729"/>
    </source>
</evidence>
<evidence type="ECO:0000256" key="10">
    <source>
        <dbReference type="SAM" id="SignalP"/>
    </source>
</evidence>
<dbReference type="SUPFAM" id="SSF81296">
    <property type="entry name" value="E set domains"/>
    <property type="match status" value="1"/>
</dbReference>
<evidence type="ECO:0000256" key="7">
    <source>
        <dbReference type="ARBA" id="ARBA00023008"/>
    </source>
</evidence>
<proteinExistence type="predicted"/>
<protein>
    <submittedName>
        <fullName evidence="13">Copper resistance protein CopC</fullName>
    </submittedName>
</protein>
<feature type="chain" id="PRO_5045170663" evidence="10">
    <location>
        <begin position="28"/>
        <end position="522"/>
    </location>
</feature>
<keyword evidence="6 9" id="KW-1133">Transmembrane helix</keyword>
<name>A0ABT3CGC5_9MYCO</name>
<dbReference type="InterPro" id="IPR014756">
    <property type="entry name" value="Ig_E-set"/>
</dbReference>
<feature type="transmembrane region" description="Helical" evidence="9">
    <location>
        <begin position="351"/>
        <end position="374"/>
    </location>
</feature>
<evidence type="ECO:0000256" key="3">
    <source>
        <dbReference type="ARBA" id="ARBA00022692"/>
    </source>
</evidence>
<evidence type="ECO:0000256" key="6">
    <source>
        <dbReference type="ARBA" id="ARBA00022989"/>
    </source>
</evidence>
<feature type="transmembrane region" description="Helical" evidence="9">
    <location>
        <begin position="319"/>
        <end position="339"/>
    </location>
</feature>
<evidence type="ECO:0000313" key="14">
    <source>
        <dbReference type="Proteomes" id="UP001526201"/>
    </source>
</evidence>
<feature type="transmembrane region" description="Helical" evidence="9">
    <location>
        <begin position="252"/>
        <end position="275"/>
    </location>
</feature>
<evidence type="ECO:0000256" key="9">
    <source>
        <dbReference type="SAM" id="Phobius"/>
    </source>
</evidence>
<dbReference type="PANTHER" id="PTHR34820">
    <property type="entry name" value="INNER MEMBRANE PROTEIN YEBZ"/>
    <property type="match status" value="1"/>
</dbReference>
<evidence type="ECO:0000256" key="4">
    <source>
        <dbReference type="ARBA" id="ARBA00022723"/>
    </source>
</evidence>